<gene>
    <name evidence="3" type="ORF">JIN87_05010</name>
</gene>
<dbReference type="RefSeq" id="WP_200354432.1">
    <property type="nucleotide sequence ID" value="NZ_JAENIL010000007.1"/>
</dbReference>
<dbReference type="InterPro" id="IPR014001">
    <property type="entry name" value="Helicase_ATP-bd"/>
</dbReference>
<dbReference type="CDD" id="cd17926">
    <property type="entry name" value="DEXHc_RE"/>
    <property type="match status" value="1"/>
</dbReference>
<evidence type="ECO:0000313" key="3">
    <source>
        <dbReference type="EMBL" id="MBK1876216.1"/>
    </source>
</evidence>
<feature type="domain" description="Helicase C-terminal" evidence="2">
    <location>
        <begin position="242"/>
        <end position="386"/>
    </location>
</feature>
<dbReference type="PANTHER" id="PTHR47396:SF1">
    <property type="entry name" value="ATP-DEPENDENT HELICASE IRC3-RELATED"/>
    <property type="match status" value="1"/>
</dbReference>
<comment type="caution">
    <text evidence="3">The sequence shown here is derived from an EMBL/GenBank/DDBJ whole genome shotgun (WGS) entry which is preliminary data.</text>
</comment>
<feature type="domain" description="Helicase ATP-binding" evidence="1">
    <location>
        <begin position="17"/>
        <end position="170"/>
    </location>
</feature>
<dbReference type="InterPro" id="IPR011332">
    <property type="entry name" value="Ribosomal_zn-bd"/>
</dbReference>
<dbReference type="SMART" id="SM00487">
    <property type="entry name" value="DEXDc"/>
    <property type="match status" value="1"/>
</dbReference>
<dbReference type="SMART" id="SM00490">
    <property type="entry name" value="HELICc"/>
    <property type="match status" value="1"/>
</dbReference>
<reference evidence="3" key="1">
    <citation type="submission" date="2021-01" db="EMBL/GenBank/DDBJ databases">
        <title>Modified the classification status of verrucomicrobia.</title>
        <authorList>
            <person name="Feng X."/>
        </authorList>
    </citation>
    <scope>NUCLEOTIDE SEQUENCE</scope>
    <source>
        <strain evidence="3">KCTC 13126</strain>
    </source>
</reference>
<keyword evidence="3" id="KW-0378">Hydrolase</keyword>
<dbReference type="InterPro" id="IPR006935">
    <property type="entry name" value="Helicase/UvrB_N"/>
</dbReference>
<dbReference type="GO" id="GO:0005829">
    <property type="term" value="C:cytosol"/>
    <property type="evidence" value="ECO:0007669"/>
    <property type="project" value="TreeGrafter"/>
</dbReference>
<keyword evidence="3" id="KW-0067">ATP-binding</keyword>
<evidence type="ECO:0000259" key="2">
    <source>
        <dbReference type="PROSITE" id="PS51194"/>
    </source>
</evidence>
<evidence type="ECO:0000259" key="1">
    <source>
        <dbReference type="PROSITE" id="PS51192"/>
    </source>
</evidence>
<dbReference type="Pfam" id="PF04851">
    <property type="entry name" value="ResIII"/>
    <property type="match status" value="1"/>
</dbReference>
<dbReference type="GO" id="GO:0003677">
    <property type="term" value="F:DNA binding"/>
    <property type="evidence" value="ECO:0007669"/>
    <property type="project" value="InterPro"/>
</dbReference>
<dbReference type="PANTHER" id="PTHR47396">
    <property type="entry name" value="TYPE I RESTRICTION ENZYME ECOKI R PROTEIN"/>
    <property type="match status" value="1"/>
</dbReference>
<evidence type="ECO:0000313" key="4">
    <source>
        <dbReference type="Proteomes" id="UP000617628"/>
    </source>
</evidence>
<sequence length="580" mass="66377">MYKLRSYQQQAVDSTLSYFRKKRLPAVIVLPTGAGKSLVIAELAKIAKGRVLVLAHVKELVEQNHLKYESYGLEAGIYSAGLNQKDSTQKVIFGSIQSVANAEDSFFQDFTLLVIDECHRVGLEPDSQYAQVIKRLKLNNQKIAILGLTATPYRLGLGWIYNFSHRGELKTREMRFFKHCVYELPLEYMIKNKYLTPPVKVDIPVTSYDFSELTEGSGSYTMAQLEEVLKQQRRLTPLIIKNIVDITESYQRQGVMIFSSTVNHAQEVMQSLPEGQARLVLGNTEDSERDQIIEAFKNKEFKYLVNVSVLTTGFDAVHVDVIAILRPTESVSLYQQIIGRGLRLDTNKKDCLVLDYTGMGHNIYTPEVGEKKPSRESVPVEVACPECGFVNDFWGIVDEMGKIVEHFGRKCRGAIQKPETYEFTPCGYRFRYKICDQCGSENDITARECCRCGYTLIDPDTKLKQAKLSKDAHVLTPDSIEMLERSDKNGNPYLQVKYYDYDARYLSEMHYLNNATALKKFDINFLRSHLRTPEQRVPIRSVDDVLKIQPHLRMPSFVIARKQGKFWKITEKIFAEELGR</sequence>
<organism evidence="3 4">
    <name type="scientific">Pelagicoccus mobilis</name>
    <dbReference type="NCBI Taxonomy" id="415221"/>
    <lineage>
        <taxon>Bacteria</taxon>
        <taxon>Pseudomonadati</taxon>
        <taxon>Verrucomicrobiota</taxon>
        <taxon>Opitutia</taxon>
        <taxon>Puniceicoccales</taxon>
        <taxon>Pelagicoccaceae</taxon>
        <taxon>Pelagicoccus</taxon>
    </lineage>
</organism>
<keyword evidence="3" id="KW-0547">Nucleotide-binding</keyword>
<dbReference type="InterPro" id="IPR027417">
    <property type="entry name" value="P-loop_NTPase"/>
</dbReference>
<dbReference type="SUPFAM" id="SSF52540">
    <property type="entry name" value="P-loop containing nucleoside triphosphate hydrolases"/>
    <property type="match status" value="1"/>
</dbReference>
<dbReference type="PROSITE" id="PS51192">
    <property type="entry name" value="HELICASE_ATP_BIND_1"/>
    <property type="match status" value="1"/>
</dbReference>
<dbReference type="Gene3D" id="3.40.50.300">
    <property type="entry name" value="P-loop containing nucleotide triphosphate hydrolases"/>
    <property type="match status" value="2"/>
</dbReference>
<dbReference type="Proteomes" id="UP000617628">
    <property type="component" value="Unassembled WGS sequence"/>
</dbReference>
<dbReference type="Pfam" id="PF00271">
    <property type="entry name" value="Helicase_C"/>
    <property type="match status" value="1"/>
</dbReference>
<dbReference type="GO" id="GO:0006412">
    <property type="term" value="P:translation"/>
    <property type="evidence" value="ECO:0007669"/>
    <property type="project" value="InterPro"/>
</dbReference>
<dbReference type="GO" id="GO:0005524">
    <property type="term" value="F:ATP binding"/>
    <property type="evidence" value="ECO:0007669"/>
    <property type="project" value="InterPro"/>
</dbReference>
<dbReference type="PROSITE" id="PS51194">
    <property type="entry name" value="HELICASE_CTER"/>
    <property type="match status" value="1"/>
</dbReference>
<dbReference type="GO" id="GO:0016787">
    <property type="term" value="F:hydrolase activity"/>
    <property type="evidence" value="ECO:0007669"/>
    <property type="project" value="InterPro"/>
</dbReference>
<keyword evidence="3" id="KW-0347">Helicase</keyword>
<dbReference type="GO" id="GO:0004386">
    <property type="term" value="F:helicase activity"/>
    <property type="evidence" value="ECO:0007669"/>
    <property type="project" value="UniProtKB-KW"/>
</dbReference>
<keyword evidence="4" id="KW-1185">Reference proteome</keyword>
<accession>A0A934VK24</accession>
<name>A0A934VK24_9BACT</name>
<protein>
    <submittedName>
        <fullName evidence="3">DEAD/DEAH box helicase</fullName>
    </submittedName>
</protein>
<dbReference type="InterPro" id="IPR050742">
    <property type="entry name" value="Helicase_Restrict-Modif_Enz"/>
</dbReference>
<dbReference type="FunFam" id="3.40.50.300:FF:000794">
    <property type="entry name" value="ATP-dependent RNA helicase"/>
    <property type="match status" value="1"/>
</dbReference>
<dbReference type="InterPro" id="IPR001650">
    <property type="entry name" value="Helicase_C-like"/>
</dbReference>
<proteinExistence type="predicted"/>
<dbReference type="SUPFAM" id="SSF57829">
    <property type="entry name" value="Zn-binding ribosomal proteins"/>
    <property type="match status" value="1"/>
</dbReference>
<dbReference type="EMBL" id="JAENIL010000007">
    <property type="protein sequence ID" value="MBK1876216.1"/>
    <property type="molecule type" value="Genomic_DNA"/>
</dbReference>
<dbReference type="AlphaFoldDB" id="A0A934VK24"/>